<dbReference type="InterPro" id="IPR001647">
    <property type="entry name" value="HTH_TetR"/>
</dbReference>
<protein>
    <submittedName>
        <fullName evidence="4">Transcriptional regulator</fullName>
    </submittedName>
</protein>
<dbReference type="RefSeq" id="WP_057572643.1">
    <property type="nucleotide sequence ID" value="NZ_CATYWZ010000048.1"/>
</dbReference>
<evidence type="ECO:0000313" key="5">
    <source>
        <dbReference type="Proteomes" id="UP000095512"/>
    </source>
</evidence>
<dbReference type="PANTHER" id="PTHR43479">
    <property type="entry name" value="ACREF/ENVCD OPERON REPRESSOR-RELATED"/>
    <property type="match status" value="1"/>
</dbReference>
<name>A0A174RAK2_9FIRM</name>
<gene>
    <name evidence="4" type="primary">icaR_2</name>
    <name evidence="4" type="ORF">ERS852480_04151</name>
</gene>
<sequence>MRDVKEPEVRKAEIMDAAIRLFTRKGYLNTTTQDIIDEVNISRGLLYYHFKNKEDILYCVIERYSQPLLKRLAHLAYEEEKGAEEKLRLFMEFTLVREQDVTAENFVLQEAADLDENRYMLDRFYHKLCGSIAGYFAHIIEQGNQEGVFHVASPGETASFLMTGYIFVSNDARLACQSREQLQGYLDAYKILLERTLGTTKPLFPEN</sequence>
<dbReference type="Proteomes" id="UP000095512">
    <property type="component" value="Unassembled WGS sequence"/>
</dbReference>
<dbReference type="PRINTS" id="PR00455">
    <property type="entry name" value="HTHTETR"/>
</dbReference>
<organism evidence="4 5">
    <name type="scientific">Enterocloster clostridioformis</name>
    <dbReference type="NCBI Taxonomy" id="1531"/>
    <lineage>
        <taxon>Bacteria</taxon>
        <taxon>Bacillati</taxon>
        <taxon>Bacillota</taxon>
        <taxon>Clostridia</taxon>
        <taxon>Lachnospirales</taxon>
        <taxon>Lachnospiraceae</taxon>
        <taxon>Enterocloster</taxon>
    </lineage>
</organism>
<evidence type="ECO:0000313" key="4">
    <source>
        <dbReference type="EMBL" id="CUP81221.1"/>
    </source>
</evidence>
<accession>A0A174RAK2</accession>
<dbReference type="Pfam" id="PF00440">
    <property type="entry name" value="TetR_N"/>
    <property type="match status" value="1"/>
</dbReference>
<dbReference type="Pfam" id="PF21303">
    <property type="entry name" value="TetR_C_39"/>
    <property type="match status" value="1"/>
</dbReference>
<feature type="domain" description="HTH tetR-type" evidence="3">
    <location>
        <begin position="8"/>
        <end position="68"/>
    </location>
</feature>
<evidence type="ECO:0000256" key="2">
    <source>
        <dbReference type="PROSITE-ProRule" id="PRU00335"/>
    </source>
</evidence>
<dbReference type="SUPFAM" id="SSF46689">
    <property type="entry name" value="Homeodomain-like"/>
    <property type="match status" value="1"/>
</dbReference>
<dbReference type="PROSITE" id="PS50977">
    <property type="entry name" value="HTH_TETR_2"/>
    <property type="match status" value="1"/>
</dbReference>
<dbReference type="PROSITE" id="PS01081">
    <property type="entry name" value="HTH_TETR_1"/>
    <property type="match status" value="1"/>
</dbReference>
<dbReference type="GO" id="GO:0003677">
    <property type="term" value="F:DNA binding"/>
    <property type="evidence" value="ECO:0007669"/>
    <property type="project" value="UniProtKB-UniRule"/>
</dbReference>
<dbReference type="InterPro" id="IPR049149">
    <property type="entry name" value="TetR/AcrR_C"/>
</dbReference>
<dbReference type="SUPFAM" id="SSF48498">
    <property type="entry name" value="Tetracyclin repressor-like, C-terminal domain"/>
    <property type="match status" value="1"/>
</dbReference>
<dbReference type="EMBL" id="CZAB01000053">
    <property type="protein sequence ID" value="CUP81221.1"/>
    <property type="molecule type" value="Genomic_DNA"/>
</dbReference>
<dbReference type="InterPro" id="IPR036271">
    <property type="entry name" value="Tet_transcr_reg_TetR-rel_C_sf"/>
</dbReference>
<dbReference type="Gene3D" id="1.10.357.10">
    <property type="entry name" value="Tetracycline Repressor, domain 2"/>
    <property type="match status" value="1"/>
</dbReference>
<dbReference type="InterPro" id="IPR023772">
    <property type="entry name" value="DNA-bd_HTH_TetR-type_CS"/>
</dbReference>
<dbReference type="InterPro" id="IPR050624">
    <property type="entry name" value="HTH-type_Tx_Regulator"/>
</dbReference>
<dbReference type="InterPro" id="IPR009057">
    <property type="entry name" value="Homeodomain-like_sf"/>
</dbReference>
<keyword evidence="1 2" id="KW-0238">DNA-binding</keyword>
<reference evidence="4 5" key="1">
    <citation type="submission" date="2015-09" db="EMBL/GenBank/DDBJ databases">
        <authorList>
            <consortium name="Pathogen Informatics"/>
        </authorList>
    </citation>
    <scope>NUCLEOTIDE SEQUENCE [LARGE SCALE GENOMIC DNA]</scope>
    <source>
        <strain evidence="4 5">2789STDY5834865</strain>
    </source>
</reference>
<dbReference type="PANTHER" id="PTHR43479:SF11">
    <property type="entry name" value="ACREF_ENVCD OPERON REPRESSOR-RELATED"/>
    <property type="match status" value="1"/>
</dbReference>
<evidence type="ECO:0000256" key="1">
    <source>
        <dbReference type="ARBA" id="ARBA00023125"/>
    </source>
</evidence>
<proteinExistence type="predicted"/>
<dbReference type="AlphaFoldDB" id="A0A174RAK2"/>
<evidence type="ECO:0000259" key="3">
    <source>
        <dbReference type="PROSITE" id="PS50977"/>
    </source>
</evidence>
<feature type="DNA-binding region" description="H-T-H motif" evidence="2">
    <location>
        <begin position="31"/>
        <end position="50"/>
    </location>
</feature>